<gene>
    <name evidence="10" type="ORF">PIIN_03207</name>
</gene>
<sequence>MSAMESEKKTSKTVDNVDVEIAETIDERTAVHTPTHGLETKPETDLEKQQQKDIEEQRDGLPAPIELTWDKGPTAWLTVFGAWCILFCTFGMTNAYGVYQDFYVRHFLTDYTPSEIGWIGSVQLFFQFSMGLIAGKLFDGGHFYPMMTASCLLYIFSYYMLSLTHPNAFYQVLLAQGFGAGIALGFLFLPSIGVIAHHFRRRRSFAMGIVVSGSSCGGVVFPIMLNKLIERKGFAQATRSAAYLCTGLMAIALVCMRTRLPPRSKMPPPPPGGEAPPPPPKMIELLKDTKYMLTIAAAFVNILGIFTPIFYMQLYSINHNVDPTLAFYTLTILNAGSIIGRIVPNFIGDIWGPFNTIIVCTISCAILIICLLAAKTAAGIIVIAVLYGIFSGAYISLISPLFATLSRSISEIGIRLGFAFTVVAFSGLAGTPIMGALLTNELKWSRPIGLSAGFMFLGFFLLIAARMITAKEKKTWRV</sequence>
<dbReference type="GO" id="GO:0016020">
    <property type="term" value="C:membrane"/>
    <property type="evidence" value="ECO:0007669"/>
    <property type="project" value="UniProtKB-SubCell"/>
</dbReference>
<protein>
    <submittedName>
        <fullName evidence="10">Related to Monocarboxylate transporter</fullName>
    </submittedName>
</protein>
<dbReference type="GO" id="GO:0022857">
    <property type="term" value="F:transmembrane transporter activity"/>
    <property type="evidence" value="ECO:0007669"/>
    <property type="project" value="InterPro"/>
</dbReference>
<feature type="transmembrane region" description="Helical" evidence="8">
    <location>
        <begin position="450"/>
        <end position="469"/>
    </location>
</feature>
<feature type="domain" description="Major facilitator superfamily (MFS) profile" evidence="9">
    <location>
        <begin position="290"/>
        <end position="478"/>
    </location>
</feature>
<feature type="transmembrane region" description="Helical" evidence="8">
    <location>
        <begin position="116"/>
        <end position="135"/>
    </location>
</feature>
<feature type="transmembrane region" description="Helical" evidence="8">
    <location>
        <begin position="205"/>
        <end position="225"/>
    </location>
</feature>
<feature type="transmembrane region" description="Helical" evidence="8">
    <location>
        <begin position="380"/>
        <end position="404"/>
    </location>
</feature>
<evidence type="ECO:0000256" key="3">
    <source>
        <dbReference type="ARBA" id="ARBA00022448"/>
    </source>
</evidence>
<evidence type="ECO:0000313" key="10">
    <source>
        <dbReference type="EMBL" id="CCA69308.1"/>
    </source>
</evidence>
<dbReference type="Gene3D" id="1.20.1250.20">
    <property type="entry name" value="MFS general substrate transporter like domains"/>
    <property type="match status" value="2"/>
</dbReference>
<dbReference type="EMBL" id="CAFZ01000052">
    <property type="protein sequence ID" value="CCA69308.1"/>
    <property type="molecule type" value="Genomic_DNA"/>
</dbReference>
<evidence type="ECO:0000256" key="1">
    <source>
        <dbReference type="ARBA" id="ARBA00004141"/>
    </source>
</evidence>
<reference evidence="10 11" key="1">
    <citation type="journal article" date="2011" name="PLoS Pathog.">
        <title>Endophytic Life Strategies Decoded by Genome and Transcriptome Analyses of the Mutualistic Root Symbiont Piriformospora indica.</title>
        <authorList>
            <person name="Zuccaro A."/>
            <person name="Lahrmann U."/>
            <person name="Guldener U."/>
            <person name="Langen G."/>
            <person name="Pfiffi S."/>
            <person name="Biedenkopf D."/>
            <person name="Wong P."/>
            <person name="Samans B."/>
            <person name="Grimm C."/>
            <person name="Basiewicz M."/>
            <person name="Murat C."/>
            <person name="Martin F."/>
            <person name="Kogel K.H."/>
        </authorList>
    </citation>
    <scope>NUCLEOTIDE SEQUENCE [LARGE SCALE GENOMIC DNA]</scope>
    <source>
        <strain evidence="10 11">DSM 11827</strain>
    </source>
</reference>
<comment type="similarity">
    <text evidence="2">Belongs to the major facilitator superfamily. Monocarboxylate porter (TC 2.A.1.13) family.</text>
</comment>
<dbReference type="PANTHER" id="PTHR11360">
    <property type="entry name" value="MONOCARBOXYLATE TRANSPORTER"/>
    <property type="match status" value="1"/>
</dbReference>
<feature type="transmembrane region" description="Helical" evidence="8">
    <location>
        <begin position="75"/>
        <end position="96"/>
    </location>
</feature>
<proteinExistence type="inferred from homology"/>
<keyword evidence="11" id="KW-1185">Reference proteome</keyword>
<accession>G4TDB5</accession>
<feature type="transmembrane region" description="Helical" evidence="8">
    <location>
        <begin position="350"/>
        <end position="374"/>
    </location>
</feature>
<feature type="transmembrane region" description="Helical" evidence="8">
    <location>
        <begin position="416"/>
        <end position="438"/>
    </location>
</feature>
<feature type="compositionally biased region" description="Basic and acidic residues" evidence="7">
    <location>
        <begin position="38"/>
        <end position="57"/>
    </location>
</feature>
<feature type="transmembrane region" description="Helical" evidence="8">
    <location>
        <begin position="142"/>
        <end position="161"/>
    </location>
</feature>
<dbReference type="PANTHER" id="PTHR11360:SF224">
    <property type="entry name" value="MAJOR FACILITATOR SUPERFAMILY (MFS) PROFILE DOMAIN-CONTAINING PROTEIN-RELATED"/>
    <property type="match status" value="1"/>
</dbReference>
<feature type="transmembrane region" description="Helical" evidence="8">
    <location>
        <begin position="237"/>
        <end position="256"/>
    </location>
</feature>
<dbReference type="OrthoDB" id="6499973at2759"/>
<dbReference type="OMA" id="WIGGIQI"/>
<dbReference type="InParanoid" id="G4TDB5"/>
<dbReference type="PROSITE" id="PS50850">
    <property type="entry name" value="MFS"/>
    <property type="match status" value="1"/>
</dbReference>
<dbReference type="InterPro" id="IPR036259">
    <property type="entry name" value="MFS_trans_sf"/>
</dbReference>
<comment type="subcellular location">
    <subcellularLocation>
        <location evidence="1">Membrane</location>
        <topology evidence="1">Multi-pass membrane protein</topology>
    </subcellularLocation>
</comment>
<dbReference type="HOGENOM" id="CLU_001265_1_1_1"/>
<dbReference type="Proteomes" id="UP000007148">
    <property type="component" value="Unassembled WGS sequence"/>
</dbReference>
<dbReference type="AlphaFoldDB" id="G4TDB5"/>
<feature type="region of interest" description="Disordered" evidence="7">
    <location>
        <begin position="25"/>
        <end position="57"/>
    </location>
</feature>
<evidence type="ECO:0000256" key="4">
    <source>
        <dbReference type="ARBA" id="ARBA00022692"/>
    </source>
</evidence>
<evidence type="ECO:0000256" key="5">
    <source>
        <dbReference type="ARBA" id="ARBA00022989"/>
    </source>
</evidence>
<keyword evidence="6 8" id="KW-0472">Membrane</keyword>
<keyword evidence="5 8" id="KW-1133">Transmembrane helix</keyword>
<dbReference type="InterPro" id="IPR020846">
    <property type="entry name" value="MFS_dom"/>
</dbReference>
<feature type="transmembrane region" description="Helical" evidence="8">
    <location>
        <begin position="173"/>
        <end position="196"/>
    </location>
</feature>
<dbReference type="InterPro" id="IPR011701">
    <property type="entry name" value="MFS"/>
</dbReference>
<dbReference type="eggNOG" id="KOG2504">
    <property type="taxonomic scope" value="Eukaryota"/>
</dbReference>
<dbReference type="SUPFAM" id="SSF103473">
    <property type="entry name" value="MFS general substrate transporter"/>
    <property type="match status" value="1"/>
</dbReference>
<evidence type="ECO:0000256" key="7">
    <source>
        <dbReference type="SAM" id="MobiDB-lite"/>
    </source>
</evidence>
<name>G4TDB5_SERID</name>
<feature type="transmembrane region" description="Helical" evidence="8">
    <location>
        <begin position="291"/>
        <end position="313"/>
    </location>
</feature>
<dbReference type="Pfam" id="PF07690">
    <property type="entry name" value="MFS_1"/>
    <property type="match status" value="1"/>
</dbReference>
<keyword evidence="3" id="KW-0813">Transport</keyword>
<evidence type="ECO:0000256" key="2">
    <source>
        <dbReference type="ARBA" id="ARBA00006727"/>
    </source>
</evidence>
<evidence type="ECO:0000313" key="11">
    <source>
        <dbReference type="Proteomes" id="UP000007148"/>
    </source>
</evidence>
<evidence type="ECO:0000256" key="6">
    <source>
        <dbReference type="ARBA" id="ARBA00023136"/>
    </source>
</evidence>
<organism evidence="10 11">
    <name type="scientific">Serendipita indica (strain DSM 11827)</name>
    <name type="common">Root endophyte fungus</name>
    <name type="synonym">Piriformospora indica</name>
    <dbReference type="NCBI Taxonomy" id="1109443"/>
    <lineage>
        <taxon>Eukaryota</taxon>
        <taxon>Fungi</taxon>
        <taxon>Dikarya</taxon>
        <taxon>Basidiomycota</taxon>
        <taxon>Agaricomycotina</taxon>
        <taxon>Agaricomycetes</taxon>
        <taxon>Sebacinales</taxon>
        <taxon>Serendipitaceae</taxon>
        <taxon>Serendipita</taxon>
    </lineage>
</organism>
<keyword evidence="4 8" id="KW-0812">Transmembrane</keyword>
<feature type="transmembrane region" description="Helical" evidence="8">
    <location>
        <begin position="325"/>
        <end position="343"/>
    </location>
</feature>
<evidence type="ECO:0000256" key="8">
    <source>
        <dbReference type="SAM" id="Phobius"/>
    </source>
</evidence>
<evidence type="ECO:0000259" key="9">
    <source>
        <dbReference type="PROSITE" id="PS50850"/>
    </source>
</evidence>
<dbReference type="InterPro" id="IPR050327">
    <property type="entry name" value="Proton-linked_MCT"/>
</dbReference>